<accession>A0A0A6V952</accession>
<protein>
    <submittedName>
        <fullName evidence="6">Forespore capture DNA-binding protein RefZ</fullName>
    </submittedName>
    <submittedName>
        <fullName evidence="5">Transcriptional regulator</fullName>
    </submittedName>
</protein>
<dbReference type="InterPro" id="IPR050624">
    <property type="entry name" value="HTH-type_Tx_Regulator"/>
</dbReference>
<dbReference type="PROSITE" id="PS50977">
    <property type="entry name" value="HTH_TETR_2"/>
    <property type="match status" value="1"/>
</dbReference>
<dbReference type="AlphaFoldDB" id="A0A0A6V952"/>
<reference evidence="6" key="2">
    <citation type="submission" date="2020-02" db="EMBL/GenBank/DDBJ databases">
        <authorList>
            <person name="Feng H."/>
        </authorList>
    </citation>
    <scope>NUCLEOTIDE SEQUENCE [LARGE SCALE GENOMIC DNA]</scope>
    <source>
        <strain evidence="6">Gsoil 114</strain>
    </source>
</reference>
<dbReference type="InterPro" id="IPR023772">
    <property type="entry name" value="DNA-bd_HTH_TetR-type_CS"/>
</dbReference>
<dbReference type="PANTHER" id="PTHR43479">
    <property type="entry name" value="ACREF/ENVCD OPERON REPRESSOR-RELATED"/>
    <property type="match status" value="1"/>
</dbReference>
<evidence type="ECO:0000313" key="7">
    <source>
        <dbReference type="Proteomes" id="UP000030588"/>
    </source>
</evidence>
<dbReference type="Pfam" id="PF00440">
    <property type="entry name" value="TetR_N"/>
    <property type="match status" value="1"/>
</dbReference>
<dbReference type="SUPFAM" id="SSF46689">
    <property type="entry name" value="Homeodomain-like"/>
    <property type="match status" value="1"/>
</dbReference>
<gene>
    <name evidence="6" type="primary">refZ</name>
    <name evidence="6" type="ORF">G4D61_16620</name>
    <name evidence="5" type="ORF">NG54_17700</name>
</gene>
<dbReference type="RefSeq" id="WP_025731526.1">
    <property type="nucleotide sequence ID" value="NZ_JAAIWK010000038.1"/>
</dbReference>
<dbReference type="Proteomes" id="UP000030588">
    <property type="component" value="Unassembled WGS sequence"/>
</dbReference>
<evidence type="ECO:0000256" key="3">
    <source>
        <dbReference type="PROSITE-ProRule" id="PRU00335"/>
    </source>
</evidence>
<evidence type="ECO:0000256" key="1">
    <source>
        <dbReference type="ARBA" id="ARBA00022491"/>
    </source>
</evidence>
<comment type="caution">
    <text evidence="5">The sequence shown here is derived from an EMBL/GenBank/DDBJ whole genome shotgun (WGS) entry which is preliminary data.</text>
</comment>
<keyword evidence="8" id="KW-1185">Reference proteome</keyword>
<evidence type="ECO:0000313" key="8">
    <source>
        <dbReference type="Proteomes" id="UP000476934"/>
    </source>
</evidence>
<dbReference type="EMBL" id="JRUN01000103">
    <property type="protein sequence ID" value="KHD84103.1"/>
    <property type="molecule type" value="Genomic_DNA"/>
</dbReference>
<organism evidence="5 7">
    <name type="scientific">Heyndrickxia ginsengihumi</name>
    <dbReference type="NCBI Taxonomy" id="363870"/>
    <lineage>
        <taxon>Bacteria</taxon>
        <taxon>Bacillati</taxon>
        <taxon>Bacillota</taxon>
        <taxon>Bacilli</taxon>
        <taxon>Bacillales</taxon>
        <taxon>Bacillaceae</taxon>
        <taxon>Heyndrickxia</taxon>
    </lineage>
</organism>
<feature type="DNA-binding region" description="H-T-H motif" evidence="3">
    <location>
        <begin position="29"/>
        <end position="48"/>
    </location>
</feature>
<dbReference type="EMBL" id="JAAIWK010000038">
    <property type="protein sequence ID" value="NEY21550.1"/>
    <property type="molecule type" value="Genomic_DNA"/>
</dbReference>
<dbReference type="Proteomes" id="UP000476934">
    <property type="component" value="Unassembled WGS sequence"/>
</dbReference>
<keyword evidence="2 3" id="KW-0238">DNA-binding</keyword>
<dbReference type="PROSITE" id="PS01081">
    <property type="entry name" value="HTH_TETR_1"/>
    <property type="match status" value="1"/>
</dbReference>
<dbReference type="PANTHER" id="PTHR43479:SF22">
    <property type="entry name" value="TRANSCRIPTIONAL REGULATOR, TETR FAMILY"/>
    <property type="match status" value="1"/>
</dbReference>
<dbReference type="PRINTS" id="PR00455">
    <property type="entry name" value="HTHTETR"/>
</dbReference>
<sequence>MEVNETSTKERIISTAISLFHTNGYKGTTIREIAKAAKVNSANISYYFNGKQGLLEACFVRFFEKYLSFLEEEVRNLQYESSDKCLKRALYYILNYQSDHHLLARFVWREVSVDSQIVREIISSYLMKERFYFKQLMKEAVGDKATTTEMNYFIVQLRSMITMPFLNSQYLREVWQMFPHEKYFVDHYFLIIDRWLTQILENQTKPLLLKAAFL</sequence>
<proteinExistence type="predicted"/>
<reference evidence="5 7" key="1">
    <citation type="submission" date="2014-10" db="EMBL/GenBank/DDBJ databases">
        <title>Draft genome of phytase producing Bacillus ginsengihumi strain M2.11.</title>
        <authorList>
            <person name="Toymentseva A."/>
            <person name="Boulygina E.A."/>
            <person name="Kazakov S.V."/>
            <person name="Kayumov I."/>
            <person name="Suleimanova A.D."/>
            <person name="Mardanova A.M."/>
            <person name="Maria S.N."/>
            <person name="Sergey M.Y."/>
            <person name="Sharipova M.R."/>
        </authorList>
    </citation>
    <scope>NUCLEOTIDE SEQUENCE [LARGE SCALE GENOMIC DNA]</scope>
    <source>
        <strain evidence="5 7">M2.11</strain>
    </source>
</reference>
<dbReference type="InterPro" id="IPR001647">
    <property type="entry name" value="HTH_TetR"/>
</dbReference>
<evidence type="ECO:0000313" key="6">
    <source>
        <dbReference type="EMBL" id="NEY21550.1"/>
    </source>
</evidence>
<dbReference type="OrthoDB" id="9789566at2"/>
<evidence type="ECO:0000256" key="2">
    <source>
        <dbReference type="ARBA" id="ARBA00023125"/>
    </source>
</evidence>
<dbReference type="STRING" id="363870.NG54_17700"/>
<reference evidence="6 8" key="3">
    <citation type="submission" date="2020-03" db="EMBL/GenBank/DDBJ databases">
        <title>Bacillus aquiflavi sp. nov., isolated from yellow water of strong flavor Chinese baijiu in Yibin region of China.</title>
        <authorList>
            <person name="Xie J."/>
        </authorList>
    </citation>
    <scope>NUCLEOTIDE SEQUENCE [LARGE SCALE GENOMIC DNA]</scope>
    <source>
        <strain evidence="6 8">Gsoil 114</strain>
    </source>
</reference>
<feature type="domain" description="HTH tetR-type" evidence="4">
    <location>
        <begin position="6"/>
        <end position="66"/>
    </location>
</feature>
<dbReference type="Gene3D" id="1.10.357.10">
    <property type="entry name" value="Tetracycline Repressor, domain 2"/>
    <property type="match status" value="1"/>
</dbReference>
<evidence type="ECO:0000313" key="5">
    <source>
        <dbReference type="EMBL" id="KHD84103.1"/>
    </source>
</evidence>
<keyword evidence="1" id="KW-0678">Repressor</keyword>
<name>A0A0A6V952_9BACI</name>
<dbReference type="InterPro" id="IPR009057">
    <property type="entry name" value="Homeodomain-like_sf"/>
</dbReference>
<dbReference type="NCBIfam" id="NF037937">
    <property type="entry name" value="septum_RefZ"/>
    <property type="match status" value="1"/>
</dbReference>
<evidence type="ECO:0000259" key="4">
    <source>
        <dbReference type="PROSITE" id="PS50977"/>
    </source>
</evidence>
<dbReference type="GO" id="GO:0003677">
    <property type="term" value="F:DNA binding"/>
    <property type="evidence" value="ECO:0007669"/>
    <property type="project" value="UniProtKB-UniRule"/>
</dbReference>